<dbReference type="SUPFAM" id="SSF56672">
    <property type="entry name" value="DNA/RNA polymerases"/>
    <property type="match status" value="1"/>
</dbReference>
<dbReference type="PANTHER" id="PTHR33116:SF78">
    <property type="entry name" value="OS12G0587133 PROTEIN"/>
    <property type="match status" value="1"/>
</dbReference>
<evidence type="ECO:0000313" key="4">
    <source>
        <dbReference type="EnsemblPlants" id="OB12G15400.1"/>
    </source>
</evidence>
<feature type="region of interest" description="Disordered" evidence="2">
    <location>
        <begin position="562"/>
        <end position="582"/>
    </location>
</feature>
<dbReference type="InterPro" id="IPR043502">
    <property type="entry name" value="DNA/RNA_pol_sf"/>
</dbReference>
<proteinExistence type="predicted"/>
<dbReference type="Pfam" id="PF03372">
    <property type="entry name" value="Exo_endo_phos"/>
    <property type="match status" value="1"/>
</dbReference>
<dbReference type="InterPro" id="IPR036691">
    <property type="entry name" value="Endo/exonu/phosph_ase_sf"/>
</dbReference>
<dbReference type="Proteomes" id="UP000006038">
    <property type="component" value="Chromosome 12"/>
</dbReference>
<evidence type="ECO:0000256" key="1">
    <source>
        <dbReference type="SAM" id="Coils"/>
    </source>
</evidence>
<name>J3NC32_ORYBR</name>
<evidence type="ECO:0000256" key="2">
    <source>
        <dbReference type="SAM" id="MobiDB-lite"/>
    </source>
</evidence>
<dbReference type="GO" id="GO:0003824">
    <property type="term" value="F:catalytic activity"/>
    <property type="evidence" value="ECO:0007669"/>
    <property type="project" value="InterPro"/>
</dbReference>
<dbReference type="HOGENOM" id="CLU_000680_33_1_1"/>
<keyword evidence="1" id="KW-0175">Coiled coil</keyword>
<sequence>MEANCGDPSRRPGVRRFVAPWTAGMSDREATLSPHALLATVRGNRLPLSPAALVAALENRCAVHRDNVRVEVCAPHDFLVTFANPDDANRVVLLFSGNMWIRGCRIDFCHWSRWAAAGSSEMKYLVKLGRCHLVELLPPADARTLEVLAWAANPDEIPKEALLAISDSLLVRPARAPDSMDEIATEMEKAASPTSPPAPPTEKRCLEYTLLVHLMEIVDPNPAPPIGVDGTGPTRRSMGGSQPFGGRPNGTTGGFPHQAVKGHKHTSKQPPTEEKALLLLKAPAMETAVDAVATIIGAPTMISDDPKLPENQGYRFGDDNPKLPEEQGFFLFSNDKDKFTEEKKSMASAVSACMVAELFLPAAAVPPSSPPPVMLLPINSPPGPLQVQGGEAEEGLPNPGLSQLFAELTVGDEATEDLPVGEGEALMAPDGALMAKISSCGNELAAEAGSFEQDRKAVEATYKPLLTYSRRRPRPMGRPKTAQLDASLGFNLAGSDTVADHGPTGQLHGRADADEPQVVQIDLPALVSRFVDSITTSPASSVLGRPPASEPIAKAPRRFIPQDFTPRRSPRINSQGNGARRHVVSKAQQVMMKKLGVDVEGNDAAAEATKKYAKLFCQPLSTSHVRALGELLGLQVDTPPTPICGPGFDQQASLPAAGTRGGILVAWQSEVFLGSLINVGQWSITILLQEKQGNRSWFATFVYGPQRDEDKLLFLQELQDVKGLCGGSWLIAGDFNMIISAEDKNNSRVNRRMMRAFRNSLNSLEVKELYLFGRRYTWSNEQQIPTLVRLDRVFVSTDWEDSFTDANLQALSSSASDHCPLLLSSGQGSTASRHFHFENCWTKMEGFHDIVNETWLKQVNSDDPYIVLYVKMARLTKNLRIWGQRKISSIRLQLQIAHEVIFRLDLAQETRLLTPLERRLSAACKGRCLALASLERIRWRQRAKITALRNAGQNFLRIKTLSRRRKLYIPRLEHNNEIATAQGDMEELARSFFQQTLGSRPTQGRTLNLTELGTKVANLQELKAAFTEEEVWSVIKALPNEKLPGPDGFTNYFYQSCWDCIKVDVMAALNKFYQGNTQNLRRLNTASITLLPKKEGVTSLTDYRPISLVHSFSKLVSKVMAVRLAKRMGELTSLSQTAFIRGRSIHENFIFVRGLALKLHKGRRKAILLKLDITKAFDSVSWPFLADLLRHRGFGHKWRTWMAALLSTAETTVKINGSESLPFKPTRGLRQGDPLSPLMFVLVMDVLRDIFSKATDRGLLSAVDRGLQGPAISLYADDAVIFFAPTEENTMAVKGILSAFGEATGLTPNLAKSSISSIRCHDEEKEMVANYLQCKIQDFPITYLGLPLSLRRLTRADLQPTMDRFAKKVSGWKPKLLSTGDRLTLINSVLMALPVHLLSVLAMPQWAIKEINRKCRRFLWKGQETVNGGHCLVAWDAVCMPKQLGGLGIKDINCFGKALRLKWAVLAKIQKDRPWATLSKYQHDRQLDNLFYAATNVQVGDGKDTEFWKSTWLPCGPIRQAFKALFSHASKPSMTVHQGMHNRHWIRTIRGATSNRATVEYLQLWDHLEDIQLDANGDDSIFWGRESHGNFTASSTYEIFFLAKERFRWGALLWKTRAPTKIRFFIWLTVKE</sequence>
<dbReference type="CDD" id="cd01650">
    <property type="entry name" value="RT_nLTR_like"/>
    <property type="match status" value="1"/>
</dbReference>
<keyword evidence="5" id="KW-1185">Reference proteome</keyword>
<dbReference type="EnsemblPlants" id="OB12G15400.1">
    <property type="protein sequence ID" value="OB12G15400.1"/>
    <property type="gene ID" value="OB12G15400"/>
</dbReference>
<reference evidence="4" key="1">
    <citation type="journal article" date="2013" name="Nat. Commun.">
        <title>Whole-genome sequencing of Oryza brachyantha reveals mechanisms underlying Oryza genome evolution.</title>
        <authorList>
            <person name="Chen J."/>
            <person name="Huang Q."/>
            <person name="Gao D."/>
            <person name="Wang J."/>
            <person name="Lang Y."/>
            <person name="Liu T."/>
            <person name="Li B."/>
            <person name="Bai Z."/>
            <person name="Luis Goicoechea J."/>
            <person name="Liang C."/>
            <person name="Chen C."/>
            <person name="Zhang W."/>
            <person name="Sun S."/>
            <person name="Liao Y."/>
            <person name="Zhang X."/>
            <person name="Yang L."/>
            <person name="Song C."/>
            <person name="Wang M."/>
            <person name="Shi J."/>
            <person name="Liu G."/>
            <person name="Liu J."/>
            <person name="Zhou H."/>
            <person name="Zhou W."/>
            <person name="Yu Q."/>
            <person name="An N."/>
            <person name="Chen Y."/>
            <person name="Cai Q."/>
            <person name="Wang B."/>
            <person name="Liu B."/>
            <person name="Min J."/>
            <person name="Huang Y."/>
            <person name="Wu H."/>
            <person name="Li Z."/>
            <person name="Zhang Y."/>
            <person name="Yin Y."/>
            <person name="Song W."/>
            <person name="Jiang J."/>
            <person name="Jackson S.A."/>
            <person name="Wing R.A."/>
            <person name="Wang J."/>
            <person name="Chen M."/>
        </authorList>
    </citation>
    <scope>NUCLEOTIDE SEQUENCE [LARGE SCALE GENOMIC DNA]</scope>
    <source>
        <strain evidence="4">cv. IRGC 101232</strain>
    </source>
</reference>
<evidence type="ECO:0000259" key="3">
    <source>
        <dbReference type="PROSITE" id="PS50878"/>
    </source>
</evidence>
<dbReference type="InterPro" id="IPR005135">
    <property type="entry name" value="Endo/exonuclease/phosphatase"/>
</dbReference>
<dbReference type="Pfam" id="PF00078">
    <property type="entry name" value="RVT_1"/>
    <property type="match status" value="1"/>
</dbReference>
<dbReference type="InterPro" id="IPR000477">
    <property type="entry name" value="RT_dom"/>
</dbReference>
<dbReference type="Gramene" id="OB12G15400.1">
    <property type="protein sequence ID" value="OB12G15400.1"/>
    <property type="gene ID" value="OB12G15400"/>
</dbReference>
<reference evidence="4" key="2">
    <citation type="submission" date="2013-04" db="UniProtKB">
        <authorList>
            <consortium name="EnsemblPlants"/>
        </authorList>
    </citation>
    <scope>IDENTIFICATION</scope>
</reference>
<feature type="region of interest" description="Disordered" evidence="2">
    <location>
        <begin position="222"/>
        <end position="270"/>
    </location>
</feature>
<dbReference type="PROSITE" id="PS50878">
    <property type="entry name" value="RT_POL"/>
    <property type="match status" value="1"/>
</dbReference>
<dbReference type="Gene3D" id="3.60.10.10">
    <property type="entry name" value="Endonuclease/exonuclease/phosphatase"/>
    <property type="match status" value="1"/>
</dbReference>
<evidence type="ECO:0000313" key="5">
    <source>
        <dbReference type="Proteomes" id="UP000006038"/>
    </source>
</evidence>
<dbReference type="eggNOG" id="KOG1075">
    <property type="taxonomic scope" value="Eukaryota"/>
</dbReference>
<dbReference type="OMA" id="HWIRTIR"/>
<dbReference type="PANTHER" id="PTHR33116">
    <property type="entry name" value="REVERSE TRANSCRIPTASE ZINC-BINDING DOMAIN-CONTAINING PROTEIN-RELATED-RELATED"/>
    <property type="match status" value="1"/>
</dbReference>
<dbReference type="SUPFAM" id="SSF56219">
    <property type="entry name" value="DNase I-like"/>
    <property type="match status" value="1"/>
</dbReference>
<protein>
    <recommendedName>
        <fullName evidence="3">Reverse transcriptase domain-containing protein</fullName>
    </recommendedName>
</protein>
<feature type="coiled-coil region" evidence="1">
    <location>
        <begin position="971"/>
        <end position="1029"/>
    </location>
</feature>
<feature type="domain" description="Reverse transcriptase" evidence="3">
    <location>
        <begin position="1072"/>
        <end position="1348"/>
    </location>
</feature>
<organism evidence="4">
    <name type="scientific">Oryza brachyantha</name>
    <name type="common">malo sina</name>
    <dbReference type="NCBI Taxonomy" id="4533"/>
    <lineage>
        <taxon>Eukaryota</taxon>
        <taxon>Viridiplantae</taxon>
        <taxon>Streptophyta</taxon>
        <taxon>Embryophyta</taxon>
        <taxon>Tracheophyta</taxon>
        <taxon>Spermatophyta</taxon>
        <taxon>Magnoliopsida</taxon>
        <taxon>Liliopsida</taxon>
        <taxon>Poales</taxon>
        <taxon>Poaceae</taxon>
        <taxon>BOP clade</taxon>
        <taxon>Oryzoideae</taxon>
        <taxon>Oryzeae</taxon>
        <taxon>Oryzinae</taxon>
        <taxon>Oryza</taxon>
    </lineage>
</organism>
<accession>J3NC32</accession>
<dbReference type="STRING" id="4533.J3NC32"/>